<dbReference type="Proteomes" id="UP000315901">
    <property type="component" value="Unassembled WGS sequence"/>
</dbReference>
<keyword evidence="5 7" id="KW-1133">Transmembrane helix</keyword>
<dbReference type="RefSeq" id="WP_140588645.1">
    <property type="nucleotide sequence ID" value="NZ_VFRR01000015.1"/>
</dbReference>
<dbReference type="PANTHER" id="PTHR24221:SF654">
    <property type="entry name" value="ATP-BINDING CASSETTE SUB-FAMILY B MEMBER 6"/>
    <property type="match status" value="1"/>
</dbReference>
<evidence type="ECO:0000259" key="8">
    <source>
        <dbReference type="PROSITE" id="PS50893"/>
    </source>
</evidence>
<comment type="subcellular location">
    <subcellularLocation>
        <location evidence="1">Cell membrane</location>
        <topology evidence="1">Multi-pass membrane protein</topology>
    </subcellularLocation>
</comment>
<dbReference type="PROSITE" id="PS50929">
    <property type="entry name" value="ABC_TM1F"/>
    <property type="match status" value="1"/>
</dbReference>
<feature type="transmembrane region" description="Helical" evidence="7">
    <location>
        <begin position="147"/>
        <end position="163"/>
    </location>
</feature>
<evidence type="ECO:0000313" key="11">
    <source>
        <dbReference type="Proteomes" id="UP000315901"/>
    </source>
</evidence>
<dbReference type="InterPro" id="IPR003593">
    <property type="entry name" value="AAA+_ATPase"/>
</dbReference>
<dbReference type="PROSITE" id="PS00211">
    <property type="entry name" value="ABC_TRANSPORTER_1"/>
    <property type="match status" value="1"/>
</dbReference>
<evidence type="ECO:0000256" key="1">
    <source>
        <dbReference type="ARBA" id="ARBA00004651"/>
    </source>
</evidence>
<organism evidence="10 11">
    <name type="scientific">Maribrevibacterium harenarium</name>
    <dbReference type="NCBI Taxonomy" id="2589817"/>
    <lineage>
        <taxon>Bacteria</taxon>
        <taxon>Pseudomonadati</taxon>
        <taxon>Pseudomonadota</taxon>
        <taxon>Gammaproteobacteria</taxon>
        <taxon>Oceanospirillales</taxon>
        <taxon>Oceanospirillaceae</taxon>
        <taxon>Maribrevibacterium</taxon>
    </lineage>
</organism>
<feature type="domain" description="ABC transporter" evidence="8">
    <location>
        <begin position="345"/>
        <end position="558"/>
    </location>
</feature>
<name>A0A501WZJ8_9GAMM</name>
<feature type="transmembrane region" description="Helical" evidence="7">
    <location>
        <begin position="169"/>
        <end position="186"/>
    </location>
</feature>
<feature type="transmembrane region" description="Helical" evidence="7">
    <location>
        <begin position="20"/>
        <end position="39"/>
    </location>
</feature>
<feature type="transmembrane region" description="Helical" evidence="7">
    <location>
        <begin position="285"/>
        <end position="304"/>
    </location>
</feature>
<dbReference type="OrthoDB" id="6336411at2"/>
<feature type="transmembrane region" description="Helical" evidence="7">
    <location>
        <begin position="45"/>
        <end position="65"/>
    </location>
</feature>
<keyword evidence="3" id="KW-0547">Nucleotide-binding</keyword>
<feature type="domain" description="ABC transmembrane type-1" evidence="9">
    <location>
        <begin position="23"/>
        <end position="298"/>
    </location>
</feature>
<keyword evidence="2 7" id="KW-0812">Transmembrane</keyword>
<dbReference type="SUPFAM" id="SSF90123">
    <property type="entry name" value="ABC transporter transmembrane region"/>
    <property type="match status" value="1"/>
</dbReference>
<evidence type="ECO:0000256" key="7">
    <source>
        <dbReference type="SAM" id="Phobius"/>
    </source>
</evidence>
<keyword evidence="11" id="KW-1185">Reference proteome</keyword>
<sequence length="558" mass="61534">MSKRRTNALSFKQVLAANSLGLIIAILVGAVASIAGIALLGISGWFLSAAGLAGMVGGALVFDYLTPGAMIRLMAILRTAGRYGEQVFSHDHLLQVLKQLRLWVWDQRVSAPAWRSQRQAQGDLLQRLIGDLDHLIKWPLAVVMPRIYAWLVLALVALFAFWLAPQLLIPIGALGVIQLMIIPWWLRRQVTLPVYRQQALALHRRQRFLSLMRSLVTLTIRGRWQTYAKRLDTLDLRQRNDQARIQFWMSTARVLAHLTTLLCLITSIALVMTPSANGWQLQPDVSATLLAGFVLLLLGANEVLQINLNGQIAAAEAKLGLHRLNQIVSEEEAIESTSISASQCLNLEAVAGVYPQVFGPSLLAHQPVTVTFDYGHNYRLQGASGTGKSTLLGVIAGDQSYEGRLLWGNELLNPRQSEWRRQLAYLAQQPVLFQQTLGANVRLGNEEVSDEEIRGLLTKLGLGVWLDSLPQGLDTLIGGQGRSLSGGQARRIALARVLLRRAPILILDEPFDGLDRVSISQICDLLAQGPYQPKMLIYASHVASDLDHDVTTINLMSP</sequence>
<evidence type="ECO:0000256" key="6">
    <source>
        <dbReference type="ARBA" id="ARBA00023136"/>
    </source>
</evidence>
<dbReference type="InterPro" id="IPR011527">
    <property type="entry name" value="ABC1_TM_dom"/>
</dbReference>
<gene>
    <name evidence="10" type="ORF">FJM67_09175</name>
</gene>
<dbReference type="GO" id="GO:0005886">
    <property type="term" value="C:plasma membrane"/>
    <property type="evidence" value="ECO:0007669"/>
    <property type="project" value="UniProtKB-SubCell"/>
</dbReference>
<dbReference type="Gene3D" id="3.40.50.300">
    <property type="entry name" value="P-loop containing nucleotide triphosphate hydrolases"/>
    <property type="match status" value="1"/>
</dbReference>
<evidence type="ECO:0000256" key="2">
    <source>
        <dbReference type="ARBA" id="ARBA00022692"/>
    </source>
</evidence>
<evidence type="ECO:0000256" key="5">
    <source>
        <dbReference type="ARBA" id="ARBA00022989"/>
    </source>
</evidence>
<feature type="transmembrane region" description="Helical" evidence="7">
    <location>
        <begin position="254"/>
        <end position="273"/>
    </location>
</feature>
<dbReference type="GO" id="GO:0005524">
    <property type="term" value="F:ATP binding"/>
    <property type="evidence" value="ECO:0007669"/>
    <property type="project" value="UniProtKB-KW"/>
</dbReference>
<comment type="caution">
    <text evidence="10">The sequence shown here is derived from an EMBL/GenBank/DDBJ whole genome shotgun (WGS) entry which is preliminary data.</text>
</comment>
<evidence type="ECO:0000256" key="3">
    <source>
        <dbReference type="ARBA" id="ARBA00022741"/>
    </source>
</evidence>
<evidence type="ECO:0000313" key="10">
    <source>
        <dbReference type="EMBL" id="TPE51556.1"/>
    </source>
</evidence>
<dbReference type="InterPro" id="IPR017871">
    <property type="entry name" value="ABC_transporter-like_CS"/>
</dbReference>
<dbReference type="PANTHER" id="PTHR24221">
    <property type="entry name" value="ATP-BINDING CASSETTE SUB-FAMILY B"/>
    <property type="match status" value="1"/>
</dbReference>
<dbReference type="InterPro" id="IPR003439">
    <property type="entry name" value="ABC_transporter-like_ATP-bd"/>
</dbReference>
<evidence type="ECO:0000259" key="9">
    <source>
        <dbReference type="PROSITE" id="PS50929"/>
    </source>
</evidence>
<dbReference type="EMBL" id="VFRR01000015">
    <property type="protein sequence ID" value="TPE51556.1"/>
    <property type="molecule type" value="Genomic_DNA"/>
</dbReference>
<reference evidence="10 11" key="1">
    <citation type="submission" date="2019-06" db="EMBL/GenBank/DDBJ databases">
        <title>A novel bacterium of genus Marinomonas, isolated from coastal sand.</title>
        <authorList>
            <person name="Huang H."/>
            <person name="Mo K."/>
            <person name="Hu Y."/>
        </authorList>
    </citation>
    <scope>NUCLEOTIDE SEQUENCE [LARGE SCALE GENOMIC DNA]</scope>
    <source>
        <strain evidence="10 11">HB171799</strain>
    </source>
</reference>
<accession>A0A501WZJ8</accession>
<dbReference type="Pfam" id="PF00005">
    <property type="entry name" value="ABC_tran"/>
    <property type="match status" value="1"/>
</dbReference>
<dbReference type="PROSITE" id="PS50893">
    <property type="entry name" value="ABC_TRANSPORTER_2"/>
    <property type="match status" value="1"/>
</dbReference>
<protein>
    <submittedName>
        <fullName evidence="10">ATP-binding cassette domain-containing protein</fullName>
    </submittedName>
</protein>
<dbReference type="Gene3D" id="1.20.1560.10">
    <property type="entry name" value="ABC transporter type 1, transmembrane domain"/>
    <property type="match status" value="1"/>
</dbReference>
<dbReference type="GO" id="GO:0016887">
    <property type="term" value="F:ATP hydrolysis activity"/>
    <property type="evidence" value="ECO:0007669"/>
    <property type="project" value="InterPro"/>
</dbReference>
<dbReference type="GO" id="GO:0140359">
    <property type="term" value="F:ABC-type transporter activity"/>
    <property type="evidence" value="ECO:0007669"/>
    <property type="project" value="InterPro"/>
</dbReference>
<dbReference type="SMART" id="SM00382">
    <property type="entry name" value="AAA"/>
    <property type="match status" value="1"/>
</dbReference>
<dbReference type="InterPro" id="IPR027417">
    <property type="entry name" value="P-loop_NTPase"/>
</dbReference>
<dbReference type="AlphaFoldDB" id="A0A501WZJ8"/>
<keyword evidence="4 10" id="KW-0067">ATP-binding</keyword>
<keyword evidence="6 7" id="KW-0472">Membrane</keyword>
<evidence type="ECO:0000256" key="4">
    <source>
        <dbReference type="ARBA" id="ARBA00022840"/>
    </source>
</evidence>
<dbReference type="InterPro" id="IPR036640">
    <property type="entry name" value="ABC1_TM_sf"/>
</dbReference>
<dbReference type="SUPFAM" id="SSF52540">
    <property type="entry name" value="P-loop containing nucleoside triphosphate hydrolases"/>
    <property type="match status" value="1"/>
</dbReference>
<proteinExistence type="predicted"/>
<dbReference type="InterPro" id="IPR039421">
    <property type="entry name" value="Type_1_exporter"/>
</dbReference>